<dbReference type="CDD" id="cd12277">
    <property type="entry name" value="RRM3_MEI2_EAR1_like"/>
    <property type="match status" value="1"/>
</dbReference>
<feature type="region of interest" description="Disordered" evidence="1">
    <location>
        <begin position="83"/>
        <end position="113"/>
    </location>
</feature>
<feature type="region of interest" description="Disordered" evidence="1">
    <location>
        <begin position="419"/>
        <end position="460"/>
    </location>
</feature>
<dbReference type="EMBL" id="HBNR01080745">
    <property type="protein sequence ID" value="CAE4657748.1"/>
    <property type="molecule type" value="Transcribed_RNA"/>
</dbReference>
<feature type="domain" description="Mei2-like C-terminal RNA recognition motif" evidence="2">
    <location>
        <begin position="196"/>
        <end position="290"/>
    </location>
</feature>
<proteinExistence type="predicted"/>
<name>A0A7S4WH45_9DINO</name>
<accession>A0A7S4WH45</accession>
<dbReference type="InterPro" id="IPR007201">
    <property type="entry name" value="Mei2-like_Rrm_C"/>
</dbReference>
<dbReference type="InterPro" id="IPR035979">
    <property type="entry name" value="RBD_domain_sf"/>
</dbReference>
<reference evidence="3" key="1">
    <citation type="submission" date="2021-01" db="EMBL/GenBank/DDBJ databases">
        <authorList>
            <person name="Corre E."/>
            <person name="Pelletier E."/>
            <person name="Niang G."/>
            <person name="Scheremetjew M."/>
            <person name="Finn R."/>
            <person name="Kale V."/>
            <person name="Holt S."/>
            <person name="Cochrane G."/>
            <person name="Meng A."/>
            <person name="Brown T."/>
            <person name="Cohen L."/>
        </authorList>
    </citation>
    <scope>NUCLEOTIDE SEQUENCE</scope>
    <source>
        <strain evidence="3">CCMP3105</strain>
    </source>
</reference>
<feature type="compositionally biased region" description="Polar residues" evidence="1">
    <location>
        <begin position="83"/>
        <end position="94"/>
    </location>
</feature>
<dbReference type="GO" id="GO:0003676">
    <property type="term" value="F:nucleic acid binding"/>
    <property type="evidence" value="ECO:0007669"/>
    <property type="project" value="InterPro"/>
</dbReference>
<dbReference type="SUPFAM" id="SSF54928">
    <property type="entry name" value="RNA-binding domain, RBD"/>
    <property type="match status" value="1"/>
</dbReference>
<gene>
    <name evidence="3" type="ORF">AMON00008_LOCUS57696</name>
</gene>
<dbReference type="Pfam" id="PF04059">
    <property type="entry name" value="RRM_2"/>
    <property type="match status" value="1"/>
</dbReference>
<dbReference type="AlphaFoldDB" id="A0A7S4WH45"/>
<protein>
    <recommendedName>
        <fullName evidence="2">Mei2-like C-terminal RNA recognition motif domain-containing protein</fullName>
    </recommendedName>
</protein>
<evidence type="ECO:0000259" key="2">
    <source>
        <dbReference type="Pfam" id="PF04059"/>
    </source>
</evidence>
<feature type="compositionally biased region" description="Low complexity" evidence="1">
    <location>
        <begin position="449"/>
        <end position="460"/>
    </location>
</feature>
<feature type="compositionally biased region" description="Low complexity" evidence="1">
    <location>
        <begin position="420"/>
        <end position="438"/>
    </location>
</feature>
<evidence type="ECO:0000313" key="3">
    <source>
        <dbReference type="EMBL" id="CAE4657748.1"/>
    </source>
</evidence>
<organism evidence="3">
    <name type="scientific">Alexandrium monilatum</name>
    <dbReference type="NCBI Taxonomy" id="311494"/>
    <lineage>
        <taxon>Eukaryota</taxon>
        <taxon>Sar</taxon>
        <taxon>Alveolata</taxon>
        <taxon>Dinophyceae</taxon>
        <taxon>Gonyaulacales</taxon>
        <taxon>Pyrocystaceae</taxon>
        <taxon>Alexandrium</taxon>
    </lineage>
</organism>
<evidence type="ECO:0000256" key="1">
    <source>
        <dbReference type="SAM" id="MobiDB-lite"/>
    </source>
</evidence>
<sequence length="486" mass="54241">MMYVGAIPEVSRRPAVVKNTFLEFEDQVEDGDECWLLNDVNMRRQHTDSVVERLSLRTDLEQNLVETLRNQAEATSCGLLTSASSAVPSNTTSKADLRGLPLQTEAPKDAGFEADSTAIWELRQRSSDTEPGPEPVPPAIAQMLLEGSSSDEKSEADVAVPIPNLLLKEQASEAGGCAAMRPTGTEDMVGFPPNCTTVMLRNVPCKYTQRKLLREVNSDGFLGRYDFVYLPMDPRRRANRGFAFFNLLSSEVATEFYNKYHSKRLRVFTADTDLEVLPADIQGYEANAEHYLSVKAERRARDIHSQPLFMRKGAGADAPPGKGAEVRAFQGRRLPPPSAGAQRCPDNKAAQPEALALGVPQMLTQRPMEAVQPMPAPQLWTPPAANMVPRFCTFCGQAKQPDHAFCPFCGNRAVGLESVQPQQQQHQKPPPLRQHQQPCPQHQERTYPQHQEQTYLQHQQHQHQKLQQMSQMVYSVGTNHQGFITF</sequence>